<evidence type="ECO:0000256" key="2">
    <source>
        <dbReference type="PROSITE-ProRule" id="PRU00176"/>
    </source>
</evidence>
<dbReference type="SUPFAM" id="SSF54427">
    <property type="entry name" value="NTF2-like"/>
    <property type="match status" value="1"/>
</dbReference>
<dbReference type="GO" id="GO:1990904">
    <property type="term" value="C:ribonucleoprotein complex"/>
    <property type="evidence" value="ECO:0007669"/>
    <property type="project" value="TreeGrafter"/>
</dbReference>
<proteinExistence type="predicted"/>
<dbReference type="InterPro" id="IPR000504">
    <property type="entry name" value="RRM_dom"/>
</dbReference>
<dbReference type="GO" id="GO:0003729">
    <property type="term" value="F:mRNA binding"/>
    <property type="evidence" value="ECO:0007669"/>
    <property type="project" value="TreeGrafter"/>
</dbReference>
<dbReference type="InterPro" id="IPR032710">
    <property type="entry name" value="NTF2-like_dom_sf"/>
</dbReference>
<evidence type="ECO:0000313" key="7">
    <source>
        <dbReference type="Proteomes" id="UP000657918"/>
    </source>
</evidence>
<dbReference type="InterPro" id="IPR002075">
    <property type="entry name" value="NTF2_dom"/>
</dbReference>
<feature type="compositionally biased region" description="Polar residues" evidence="3">
    <location>
        <begin position="163"/>
        <end position="180"/>
    </location>
</feature>
<keyword evidence="1 2" id="KW-0694">RNA-binding</keyword>
<dbReference type="InterPro" id="IPR018222">
    <property type="entry name" value="Nuclear_transport_factor_2_euk"/>
</dbReference>
<sequence>MATQVDESTVKLDPKVVGNAFAEQYYNTLSKSPELLHNFYNDASLIGRPDSDGSMSSISTLEEIKNLILSLDYKNCVVEIQSVDSQESYGNGVMVLVTGIFAGQDCTRQKYTQAFFLVPQDDGRRYYVLNDILRYVEESENKEVSDEDSIAPITPVSPCAVTEPTSISNHPVSANMSTTLEEGDDQGKESGHALDNGEIPTQEKEAVVEEVVITQNDALPTAEAVASSVQEDAPKKSYASVANALNFKTQPFQKRVSPMKPVKQSPVAVPPVVSSLQTVSHPPSDNSVEIKNNNAAVEGHSIFVANLPMDATVDQLVQTFSRFGAIKPNGVQVRSYKLDKNCFGFVEFESADSVEKALEVSTVTIGTRTAHIEKKNAKIGGEKYPSRKGGFRNGNNRSRGNLNGGHGYGRNDFENQGAVSGQSWGTGGRNGEANRKVYQNEEARGPRQAQAAKN</sequence>
<evidence type="ECO:0000313" key="6">
    <source>
        <dbReference type="EMBL" id="KAF9674353.1"/>
    </source>
</evidence>
<reference evidence="6 7" key="1">
    <citation type="submission" date="2020-10" db="EMBL/GenBank/DDBJ databases">
        <title>Plant Genome Project.</title>
        <authorList>
            <person name="Zhang R.-G."/>
        </authorList>
    </citation>
    <scope>NUCLEOTIDE SEQUENCE [LARGE SCALE GENOMIC DNA]</scope>
    <source>
        <strain evidence="6">FAFU-HL-1</strain>
        <tissue evidence="6">Leaf</tissue>
    </source>
</reference>
<dbReference type="CDD" id="cd00780">
    <property type="entry name" value="NTF2"/>
    <property type="match status" value="1"/>
</dbReference>
<name>A0A835JQ26_9ROSI</name>
<feature type="region of interest" description="Disordered" evidence="3">
    <location>
        <begin position="376"/>
        <end position="454"/>
    </location>
</feature>
<dbReference type="Gene3D" id="3.30.70.330">
    <property type="match status" value="1"/>
</dbReference>
<dbReference type="Proteomes" id="UP000657918">
    <property type="component" value="Unassembled WGS sequence"/>
</dbReference>
<comment type="caution">
    <text evidence="6">The sequence shown here is derived from an EMBL/GenBank/DDBJ whole genome shotgun (WGS) entry which is preliminary data.</text>
</comment>
<dbReference type="PROSITE" id="PS50177">
    <property type="entry name" value="NTF2_DOMAIN"/>
    <property type="match status" value="1"/>
</dbReference>
<dbReference type="InterPro" id="IPR035979">
    <property type="entry name" value="RBD_domain_sf"/>
</dbReference>
<dbReference type="PROSITE" id="PS50102">
    <property type="entry name" value="RRM"/>
    <property type="match status" value="1"/>
</dbReference>
<dbReference type="AlphaFoldDB" id="A0A835JQ26"/>
<dbReference type="Gene3D" id="3.10.450.50">
    <property type="match status" value="1"/>
</dbReference>
<evidence type="ECO:0000256" key="1">
    <source>
        <dbReference type="ARBA" id="ARBA00022884"/>
    </source>
</evidence>
<dbReference type="Pfam" id="PF00076">
    <property type="entry name" value="RRM_1"/>
    <property type="match status" value="1"/>
</dbReference>
<evidence type="ECO:0000256" key="3">
    <source>
        <dbReference type="SAM" id="MobiDB-lite"/>
    </source>
</evidence>
<dbReference type="OrthoDB" id="339151at2759"/>
<dbReference type="SUPFAM" id="SSF54928">
    <property type="entry name" value="RNA-binding domain, RBD"/>
    <property type="match status" value="1"/>
</dbReference>
<protein>
    <submittedName>
        <fullName evidence="6">Uncharacterized protein</fullName>
    </submittedName>
</protein>
<dbReference type="PANTHER" id="PTHR10693:SF45">
    <property type="entry name" value="NUCLEAR TRANSPORT FACTOR 2 (NTF2) FAMILY PROTEIN WITH RNA BINDING (RRM-RBD-RNP MOTIFS) DOMAIN-CONTAINING PROTEIN"/>
    <property type="match status" value="1"/>
</dbReference>
<feature type="region of interest" description="Disordered" evidence="3">
    <location>
        <begin position="162"/>
        <end position="199"/>
    </location>
</feature>
<organism evidence="6 7">
    <name type="scientific">Salix dunnii</name>
    <dbReference type="NCBI Taxonomy" id="1413687"/>
    <lineage>
        <taxon>Eukaryota</taxon>
        <taxon>Viridiplantae</taxon>
        <taxon>Streptophyta</taxon>
        <taxon>Embryophyta</taxon>
        <taxon>Tracheophyta</taxon>
        <taxon>Spermatophyta</taxon>
        <taxon>Magnoliopsida</taxon>
        <taxon>eudicotyledons</taxon>
        <taxon>Gunneridae</taxon>
        <taxon>Pentapetalae</taxon>
        <taxon>rosids</taxon>
        <taxon>fabids</taxon>
        <taxon>Malpighiales</taxon>
        <taxon>Salicaceae</taxon>
        <taxon>Saliceae</taxon>
        <taxon>Salix</taxon>
    </lineage>
</organism>
<dbReference type="SMART" id="SM00360">
    <property type="entry name" value="RRM"/>
    <property type="match status" value="1"/>
</dbReference>
<dbReference type="FunFam" id="3.10.450.50:FF:000003">
    <property type="entry name" value="Nuclear transport factor 2 family protein"/>
    <property type="match status" value="1"/>
</dbReference>
<accession>A0A835JQ26</accession>
<evidence type="ECO:0000259" key="4">
    <source>
        <dbReference type="PROSITE" id="PS50102"/>
    </source>
</evidence>
<dbReference type="InterPro" id="IPR039539">
    <property type="entry name" value="Ras_GTPase_bind_prot"/>
</dbReference>
<keyword evidence="7" id="KW-1185">Reference proteome</keyword>
<gene>
    <name evidence="6" type="ORF">SADUNF_Sadunf10G0118600</name>
</gene>
<dbReference type="PANTHER" id="PTHR10693">
    <property type="entry name" value="RAS GTPASE-ACTIVATING PROTEIN-BINDING PROTEIN"/>
    <property type="match status" value="1"/>
</dbReference>
<feature type="compositionally biased region" description="Basic and acidic residues" evidence="3">
    <location>
        <begin position="376"/>
        <end position="385"/>
    </location>
</feature>
<dbReference type="GO" id="GO:0005829">
    <property type="term" value="C:cytosol"/>
    <property type="evidence" value="ECO:0007669"/>
    <property type="project" value="TreeGrafter"/>
</dbReference>
<feature type="domain" description="NTF2" evidence="5">
    <location>
        <begin position="17"/>
        <end position="135"/>
    </location>
</feature>
<feature type="compositionally biased region" description="Basic and acidic residues" evidence="3">
    <location>
        <begin position="432"/>
        <end position="445"/>
    </location>
</feature>
<dbReference type="Pfam" id="PF02136">
    <property type="entry name" value="NTF2"/>
    <property type="match status" value="1"/>
</dbReference>
<feature type="domain" description="RRM" evidence="4">
    <location>
        <begin position="300"/>
        <end position="377"/>
    </location>
</feature>
<dbReference type="InterPro" id="IPR012677">
    <property type="entry name" value="Nucleotide-bd_a/b_plait_sf"/>
</dbReference>
<dbReference type="CDD" id="cd00590">
    <property type="entry name" value="RRM_SF"/>
    <property type="match status" value="1"/>
</dbReference>
<dbReference type="EMBL" id="JADGMS010000010">
    <property type="protein sequence ID" value="KAF9674353.1"/>
    <property type="molecule type" value="Genomic_DNA"/>
</dbReference>
<evidence type="ECO:0000259" key="5">
    <source>
        <dbReference type="PROSITE" id="PS50177"/>
    </source>
</evidence>